<reference evidence="1" key="1">
    <citation type="journal article" date="2020" name="Stud. Mycol.">
        <title>101 Dothideomycetes genomes: a test case for predicting lifestyles and emergence of pathogens.</title>
        <authorList>
            <person name="Haridas S."/>
            <person name="Albert R."/>
            <person name="Binder M."/>
            <person name="Bloem J."/>
            <person name="Labutti K."/>
            <person name="Salamov A."/>
            <person name="Andreopoulos B."/>
            <person name="Baker S."/>
            <person name="Barry K."/>
            <person name="Bills G."/>
            <person name="Bluhm B."/>
            <person name="Cannon C."/>
            <person name="Castanera R."/>
            <person name="Culley D."/>
            <person name="Daum C."/>
            <person name="Ezra D."/>
            <person name="Gonzalez J."/>
            <person name="Henrissat B."/>
            <person name="Kuo A."/>
            <person name="Liang C."/>
            <person name="Lipzen A."/>
            <person name="Lutzoni F."/>
            <person name="Magnuson J."/>
            <person name="Mondo S."/>
            <person name="Nolan M."/>
            <person name="Ohm R."/>
            <person name="Pangilinan J."/>
            <person name="Park H.-J."/>
            <person name="Ramirez L."/>
            <person name="Alfaro M."/>
            <person name="Sun H."/>
            <person name="Tritt A."/>
            <person name="Yoshinaga Y."/>
            <person name="Zwiers L.-H."/>
            <person name="Turgeon B."/>
            <person name="Goodwin S."/>
            <person name="Spatafora J."/>
            <person name="Crous P."/>
            <person name="Grigoriev I."/>
        </authorList>
    </citation>
    <scope>NUCLEOTIDE SEQUENCE</scope>
    <source>
        <strain evidence="1">CBS 122681</strain>
    </source>
</reference>
<name>A0A6A6TKQ9_9PLEO</name>
<dbReference type="Proteomes" id="UP000799324">
    <property type="component" value="Unassembled WGS sequence"/>
</dbReference>
<evidence type="ECO:0000313" key="1">
    <source>
        <dbReference type="EMBL" id="KAF2659881.1"/>
    </source>
</evidence>
<sequence length="410" mass="45751">MSPDTTPVKDCPTSWNRIFLTSLIYLIRTLIVLPSATATMETKWQITSPSDPRFHYAFMATIVAYPEALDSAVRALPQKIDQRTAHIIQGHARTASSYPDSTEAFMRLLQVVPPGSSQIPTACVELIRSVCTEPPALIAFFVAVPLHKLLDLSEGQIEIQSFLNSTENGRRACMLICENVWPTVPRLGLSHALPKPETARLADLVAFKMHYLAAVAVECHGISANDPAGDRLRIDVAKGWEAVSQTAATWRAADRSSADAVEREKVRRHAVMGLLRGLSKSDQRGLWLLLTILTTGNRPVLGPDTTRQGIDERPQRKHANFPAFWRFWIIMAGPDPFFRAWRGSDRSGGTIFKEVEDIWLVDNTKNELLVEHESWVAGMEKRYGQSDWSGSGDGNMEMMFADVPMNIAQW</sequence>
<evidence type="ECO:0000313" key="2">
    <source>
        <dbReference type="Proteomes" id="UP000799324"/>
    </source>
</evidence>
<organism evidence="1 2">
    <name type="scientific">Lophiostoma macrostomum CBS 122681</name>
    <dbReference type="NCBI Taxonomy" id="1314788"/>
    <lineage>
        <taxon>Eukaryota</taxon>
        <taxon>Fungi</taxon>
        <taxon>Dikarya</taxon>
        <taxon>Ascomycota</taxon>
        <taxon>Pezizomycotina</taxon>
        <taxon>Dothideomycetes</taxon>
        <taxon>Pleosporomycetidae</taxon>
        <taxon>Pleosporales</taxon>
        <taxon>Lophiostomataceae</taxon>
        <taxon>Lophiostoma</taxon>
    </lineage>
</organism>
<proteinExistence type="predicted"/>
<keyword evidence="2" id="KW-1185">Reference proteome</keyword>
<gene>
    <name evidence="1" type="ORF">K491DRAFT_688749</name>
</gene>
<accession>A0A6A6TKQ9</accession>
<protein>
    <submittedName>
        <fullName evidence="1">Uncharacterized protein</fullName>
    </submittedName>
</protein>
<dbReference type="AlphaFoldDB" id="A0A6A6TKQ9"/>
<dbReference type="EMBL" id="MU004303">
    <property type="protein sequence ID" value="KAF2659881.1"/>
    <property type="molecule type" value="Genomic_DNA"/>
</dbReference>